<dbReference type="InterPro" id="IPR014001">
    <property type="entry name" value="Helicase_ATP-bd"/>
</dbReference>
<evidence type="ECO:0000313" key="19">
    <source>
        <dbReference type="EMBL" id="KAI1884821.1"/>
    </source>
</evidence>
<keyword evidence="9" id="KW-0347">Helicase</keyword>
<evidence type="ECO:0000256" key="15">
    <source>
        <dbReference type="ARBA" id="ARBA00049390"/>
    </source>
</evidence>
<feature type="domain" description="Helicase ATP-binding" evidence="16">
    <location>
        <begin position="15"/>
        <end position="191"/>
    </location>
</feature>
<dbReference type="GO" id="GO:0039536">
    <property type="term" value="P:negative regulation of RIG-I signaling pathway"/>
    <property type="evidence" value="ECO:0007669"/>
    <property type="project" value="TreeGrafter"/>
</dbReference>
<evidence type="ECO:0000256" key="7">
    <source>
        <dbReference type="ARBA" id="ARBA00022741"/>
    </source>
</evidence>
<evidence type="ECO:0000256" key="11">
    <source>
        <dbReference type="ARBA" id="ARBA00022840"/>
    </source>
</evidence>
<dbReference type="InterPro" id="IPR021673">
    <property type="entry name" value="RLR_CTR"/>
</dbReference>
<keyword evidence="10" id="KW-0862">Zinc</keyword>
<proteinExistence type="inferred from homology"/>
<feature type="domain" description="Helicase C-terminal" evidence="17">
    <location>
        <begin position="362"/>
        <end position="527"/>
    </location>
</feature>
<keyword evidence="11" id="KW-0067">ATP-binding</keyword>
<gene>
    <name evidence="19" type="ORF">AGOR_G00230450</name>
</gene>
<evidence type="ECO:0000256" key="5">
    <source>
        <dbReference type="ARBA" id="ARBA00022588"/>
    </source>
</evidence>
<keyword evidence="14" id="KW-0051">Antiviral defense</keyword>
<keyword evidence="4" id="KW-0963">Cytoplasm</keyword>
<dbReference type="AlphaFoldDB" id="A0A8T3CLH0"/>
<dbReference type="GO" id="GO:0008270">
    <property type="term" value="F:zinc ion binding"/>
    <property type="evidence" value="ECO:0007669"/>
    <property type="project" value="TreeGrafter"/>
</dbReference>
<dbReference type="Gene3D" id="2.170.150.30">
    <property type="entry name" value="RIG-I-like receptor, C-terminal regulatory domain"/>
    <property type="match status" value="1"/>
</dbReference>
<dbReference type="Gene3D" id="3.40.50.300">
    <property type="entry name" value="P-loop containing nucleotide triphosphate hydrolases"/>
    <property type="match status" value="2"/>
</dbReference>
<keyword evidence="12" id="KW-0391">Immunity</keyword>
<comment type="caution">
    <text evidence="19">The sequence shown here is derived from an EMBL/GenBank/DDBJ whole genome shotgun (WGS) entry which is preliminary data.</text>
</comment>
<dbReference type="PROSITE" id="PS51192">
    <property type="entry name" value="HELICASE_ATP_BIND_1"/>
    <property type="match status" value="1"/>
</dbReference>
<dbReference type="InterPro" id="IPR006935">
    <property type="entry name" value="Helicase/UvrB_N"/>
</dbReference>
<dbReference type="SMART" id="SM00490">
    <property type="entry name" value="HELICc"/>
    <property type="match status" value="1"/>
</dbReference>
<dbReference type="EMBL" id="JAERUA010000022">
    <property type="protein sequence ID" value="KAI1884821.1"/>
    <property type="molecule type" value="Genomic_DNA"/>
</dbReference>
<dbReference type="InterPro" id="IPR038557">
    <property type="entry name" value="RLR_C_sf"/>
</dbReference>
<dbReference type="InterPro" id="IPR027417">
    <property type="entry name" value="P-loop_NTPase"/>
</dbReference>
<dbReference type="CDD" id="cd12090">
    <property type="entry name" value="MDA5_ID"/>
    <property type="match status" value="1"/>
</dbReference>
<comment type="similarity">
    <text evidence="2">Belongs to the helicase family. RLR subfamily.</text>
</comment>
<keyword evidence="7" id="KW-0547">Nucleotide-binding</keyword>
<evidence type="ECO:0000313" key="20">
    <source>
        <dbReference type="Proteomes" id="UP000829720"/>
    </source>
</evidence>
<dbReference type="InterPro" id="IPR001650">
    <property type="entry name" value="Helicase_C-like"/>
</dbReference>
<keyword evidence="13" id="KW-0694">RNA-binding</keyword>
<dbReference type="PROSITE" id="PS51194">
    <property type="entry name" value="HELICASE_CTER"/>
    <property type="match status" value="1"/>
</dbReference>
<evidence type="ECO:0000256" key="14">
    <source>
        <dbReference type="ARBA" id="ARBA00023118"/>
    </source>
</evidence>
<keyword evidence="20" id="KW-1185">Reference proteome</keyword>
<keyword evidence="8" id="KW-0378">Hydrolase</keyword>
<name>A0A8T3CLH0_9TELE</name>
<reference evidence="19" key="1">
    <citation type="submission" date="2021-01" db="EMBL/GenBank/DDBJ databases">
        <authorList>
            <person name="Zahm M."/>
            <person name="Roques C."/>
            <person name="Cabau C."/>
            <person name="Klopp C."/>
            <person name="Donnadieu C."/>
            <person name="Jouanno E."/>
            <person name="Lampietro C."/>
            <person name="Louis A."/>
            <person name="Herpin A."/>
            <person name="Echchiki A."/>
            <person name="Berthelot C."/>
            <person name="Parey E."/>
            <person name="Roest-Crollius H."/>
            <person name="Braasch I."/>
            <person name="Postlethwait J."/>
            <person name="Bobe J."/>
            <person name="Montfort J."/>
            <person name="Bouchez O."/>
            <person name="Begum T."/>
            <person name="Mejri S."/>
            <person name="Adams A."/>
            <person name="Chen W.-J."/>
            <person name="Guiguen Y."/>
        </authorList>
    </citation>
    <scope>NUCLEOTIDE SEQUENCE</scope>
    <source>
        <tissue evidence="19">Blood</tissue>
    </source>
</reference>
<dbReference type="SUPFAM" id="SSF52540">
    <property type="entry name" value="P-loop containing nucleoside triphosphate hydrolases"/>
    <property type="match status" value="1"/>
</dbReference>
<dbReference type="PANTHER" id="PTHR14074:SF7">
    <property type="entry name" value="ATP-DEPENDENT RNA HELICASE DHX58"/>
    <property type="match status" value="1"/>
</dbReference>
<dbReference type="Pfam" id="PF04851">
    <property type="entry name" value="ResIII"/>
    <property type="match status" value="1"/>
</dbReference>
<evidence type="ECO:0000256" key="9">
    <source>
        <dbReference type="ARBA" id="ARBA00022806"/>
    </source>
</evidence>
<evidence type="ECO:0000256" key="10">
    <source>
        <dbReference type="ARBA" id="ARBA00022833"/>
    </source>
</evidence>
<evidence type="ECO:0000259" key="17">
    <source>
        <dbReference type="PROSITE" id="PS51194"/>
    </source>
</evidence>
<dbReference type="PROSITE" id="PS51789">
    <property type="entry name" value="RLR_CTR"/>
    <property type="match status" value="1"/>
</dbReference>
<accession>A0A8T3CLH0</accession>
<evidence type="ECO:0000256" key="13">
    <source>
        <dbReference type="ARBA" id="ARBA00022884"/>
    </source>
</evidence>
<dbReference type="Pfam" id="PF11648">
    <property type="entry name" value="RIG-I_C-RD"/>
    <property type="match status" value="1"/>
</dbReference>
<evidence type="ECO:0000259" key="16">
    <source>
        <dbReference type="PROSITE" id="PS51192"/>
    </source>
</evidence>
<dbReference type="OrthoDB" id="416741at2759"/>
<protein>
    <recommendedName>
        <fullName evidence="3">RNA helicase</fullName>
        <ecNumber evidence="3">3.6.4.13</ecNumber>
    </recommendedName>
</protein>
<evidence type="ECO:0000256" key="8">
    <source>
        <dbReference type="ARBA" id="ARBA00022801"/>
    </source>
</evidence>
<dbReference type="GO" id="GO:0003725">
    <property type="term" value="F:double-stranded RNA binding"/>
    <property type="evidence" value="ECO:0007669"/>
    <property type="project" value="TreeGrafter"/>
</dbReference>
<dbReference type="GO" id="GO:0003724">
    <property type="term" value="F:RNA helicase activity"/>
    <property type="evidence" value="ECO:0007669"/>
    <property type="project" value="UniProtKB-EC"/>
</dbReference>
<dbReference type="InterPro" id="IPR051363">
    <property type="entry name" value="RLR_Helicase"/>
</dbReference>
<dbReference type="Pfam" id="PF00271">
    <property type="entry name" value="Helicase_C"/>
    <property type="match status" value="1"/>
</dbReference>
<dbReference type="GO" id="GO:0003677">
    <property type="term" value="F:DNA binding"/>
    <property type="evidence" value="ECO:0007669"/>
    <property type="project" value="InterPro"/>
</dbReference>
<evidence type="ECO:0000256" key="1">
    <source>
        <dbReference type="ARBA" id="ARBA00004496"/>
    </source>
</evidence>
<dbReference type="GO" id="GO:0140374">
    <property type="term" value="P:antiviral innate immune response"/>
    <property type="evidence" value="ECO:0007669"/>
    <property type="project" value="TreeGrafter"/>
</dbReference>
<keyword evidence="5" id="KW-0399">Innate immunity</keyword>
<dbReference type="GO" id="GO:0016787">
    <property type="term" value="F:hydrolase activity"/>
    <property type="evidence" value="ECO:0007669"/>
    <property type="project" value="UniProtKB-KW"/>
</dbReference>
<sequence>MEEEITLFQYQEEVIQPALEGRNIIVWLPTGAGKTRAAVYVAKRHLESRPGSKVAVLVNKVHLVDQHYSKEFQPFLGARHKVVSLSGDSIQTDFFGRVVQDNDVVICTAQILENGLRNMEEDKHVELTDFTLLIIDECHHTHKDSVYNKIMQKYVESKLRGGLPQVLGLTASLGTGGAKTLQGAKEHVLQICANLDALAIMSPKENSPELQTKVPKPQKKYDIINVRLQDPFGDHLKWMMDQIHDFMSGNNISRAFGSQEYEADIVLLEKQAVEEGNRKQAQCALHLRQFNDALLINDTVRMLDALRLLQEFYSSQMERRTGLDGTDRFLFMLFQENIPELQSLAAQTKFENPKLEQLQRTLLQQFGKKASRGILFSKTRVSTHCLANWVSTNQTLLDAGVKAAVLTGAGNHASHMTQNDQRETIKQFRDGSLNLLISTSVAEEGLDIPECNLVVRYGLLTNEIAMQQASGRARAEGSTYSVVAQSGGREEQRERTNELLEQFSRTAIEHVQSMDPQDFQHQVAELQRQSLISRKLAELQVEERRHCYPASSVQLHCRLCDIPVAHGSDMQLINNTHYVNINPNFEIYFKTGRKIQLDRSFEDWKPGHAISCAGCGREWGMEMIYKEVTLPNVAIKNFVLVTPDGRTAIKKWKNVPFCIEEFKYTDYVLNKFPDLLQD</sequence>
<dbReference type="PANTHER" id="PTHR14074">
    <property type="entry name" value="HELICASE WITH DEATH DOMAIN-RELATED"/>
    <property type="match status" value="1"/>
</dbReference>
<dbReference type="GO" id="GO:0005524">
    <property type="term" value="F:ATP binding"/>
    <property type="evidence" value="ECO:0007669"/>
    <property type="project" value="UniProtKB-KW"/>
</dbReference>
<evidence type="ECO:0000256" key="6">
    <source>
        <dbReference type="ARBA" id="ARBA00022723"/>
    </source>
</evidence>
<feature type="domain" description="RLR CTR" evidence="18">
    <location>
        <begin position="542"/>
        <end position="669"/>
    </location>
</feature>
<evidence type="ECO:0000256" key="2">
    <source>
        <dbReference type="ARBA" id="ARBA00006866"/>
    </source>
</evidence>
<dbReference type="GO" id="GO:0003727">
    <property type="term" value="F:single-stranded RNA binding"/>
    <property type="evidence" value="ECO:0007669"/>
    <property type="project" value="TreeGrafter"/>
</dbReference>
<comment type="catalytic activity">
    <reaction evidence="15">
        <text>ATP + H2O = ADP + phosphate + H(+)</text>
        <dbReference type="Rhea" id="RHEA:13065"/>
        <dbReference type="ChEBI" id="CHEBI:15377"/>
        <dbReference type="ChEBI" id="CHEBI:15378"/>
        <dbReference type="ChEBI" id="CHEBI:30616"/>
        <dbReference type="ChEBI" id="CHEBI:43474"/>
        <dbReference type="ChEBI" id="CHEBI:456216"/>
        <dbReference type="EC" id="3.6.4.13"/>
    </reaction>
    <physiologicalReaction direction="left-to-right" evidence="15">
        <dbReference type="Rhea" id="RHEA:13066"/>
    </physiologicalReaction>
</comment>
<dbReference type="Proteomes" id="UP000829720">
    <property type="component" value="Unassembled WGS sequence"/>
</dbReference>
<dbReference type="Gene3D" id="1.20.1320.30">
    <property type="match status" value="1"/>
</dbReference>
<keyword evidence="6" id="KW-0479">Metal-binding</keyword>
<evidence type="ECO:0000256" key="3">
    <source>
        <dbReference type="ARBA" id="ARBA00012552"/>
    </source>
</evidence>
<evidence type="ECO:0000256" key="4">
    <source>
        <dbReference type="ARBA" id="ARBA00022490"/>
    </source>
</evidence>
<dbReference type="GO" id="GO:0002753">
    <property type="term" value="P:cytoplasmic pattern recognition receptor signaling pathway"/>
    <property type="evidence" value="ECO:0007669"/>
    <property type="project" value="TreeGrafter"/>
</dbReference>
<comment type="subcellular location">
    <subcellularLocation>
        <location evidence="1">Cytoplasm</location>
    </subcellularLocation>
</comment>
<evidence type="ECO:0000259" key="18">
    <source>
        <dbReference type="PROSITE" id="PS51789"/>
    </source>
</evidence>
<organism evidence="19 20">
    <name type="scientific">Albula goreensis</name>
    <dbReference type="NCBI Taxonomy" id="1534307"/>
    <lineage>
        <taxon>Eukaryota</taxon>
        <taxon>Metazoa</taxon>
        <taxon>Chordata</taxon>
        <taxon>Craniata</taxon>
        <taxon>Vertebrata</taxon>
        <taxon>Euteleostomi</taxon>
        <taxon>Actinopterygii</taxon>
        <taxon>Neopterygii</taxon>
        <taxon>Teleostei</taxon>
        <taxon>Albuliformes</taxon>
        <taxon>Albulidae</taxon>
        <taxon>Albula</taxon>
    </lineage>
</organism>
<dbReference type="SMART" id="SM00487">
    <property type="entry name" value="DEXDc"/>
    <property type="match status" value="1"/>
</dbReference>
<evidence type="ECO:0000256" key="12">
    <source>
        <dbReference type="ARBA" id="ARBA00022859"/>
    </source>
</evidence>
<dbReference type="EC" id="3.6.4.13" evidence="3"/>
<dbReference type="GO" id="GO:0005737">
    <property type="term" value="C:cytoplasm"/>
    <property type="evidence" value="ECO:0007669"/>
    <property type="project" value="UniProtKB-SubCell"/>
</dbReference>
<dbReference type="InterPro" id="IPR041204">
    <property type="entry name" value="RIG-I-like_C"/>
</dbReference>
<dbReference type="Pfam" id="PF18119">
    <property type="entry name" value="RIG-I_C"/>
    <property type="match status" value="1"/>
</dbReference>